<dbReference type="AlphaFoldDB" id="A0A5B9DBM4"/>
<name>A0A5B9DBM4_9ARCH</name>
<organism evidence="1">
    <name type="scientific">Promethearchaeum syntrophicum</name>
    <dbReference type="NCBI Taxonomy" id="2594042"/>
    <lineage>
        <taxon>Archaea</taxon>
        <taxon>Promethearchaeati</taxon>
        <taxon>Promethearchaeota</taxon>
        <taxon>Promethearchaeia</taxon>
        <taxon>Promethearchaeales</taxon>
        <taxon>Promethearchaeaceae</taxon>
        <taxon>Promethearchaeum</taxon>
    </lineage>
</organism>
<sequence>MGSKNEVMGVYRVHDKSYTQKNKLNFAKKRILNTELICYYLKMKNILLLKK</sequence>
<dbReference type="EMBL" id="CP042905">
    <property type="protein sequence ID" value="QEE16066.1"/>
    <property type="molecule type" value="Genomic_DNA"/>
</dbReference>
<evidence type="ECO:0000313" key="1">
    <source>
        <dbReference type="EMBL" id="QEE16066.1"/>
    </source>
</evidence>
<protein>
    <submittedName>
        <fullName evidence="1">Uncharacterized protein</fullName>
    </submittedName>
</protein>
<reference evidence="1" key="1">
    <citation type="journal article" date="2020" name="Nature">
        <title>Isolation of an archaeon at the prokaryote-eukaryote interface.</title>
        <authorList>
            <person name="Imachi H."/>
            <person name="Nobu M.K."/>
            <person name="Nakahara N."/>
            <person name="Morono Y."/>
            <person name="Ogawara M."/>
            <person name="Takaki Y."/>
            <person name="Takano Y."/>
            <person name="Uematsu K."/>
            <person name="Ikuta T."/>
            <person name="Ito M."/>
            <person name="Matsui Y."/>
            <person name="Miyazaki M."/>
            <person name="Murata K."/>
            <person name="Saito Y."/>
            <person name="Sakai S."/>
            <person name="Song C."/>
            <person name="Tasumi E."/>
            <person name="Yamanaka Y."/>
            <person name="Yamaguchi T."/>
            <person name="Kamagata Y."/>
            <person name="Tamaki H."/>
            <person name="Takai K."/>
        </authorList>
    </citation>
    <scope>NUCLEOTIDE SEQUENCE [LARGE SCALE GENOMIC DNA]</scope>
    <source>
        <strain evidence="1">MK-D1</strain>
    </source>
</reference>
<accession>A0A5B9DBM4</accession>
<gene>
    <name evidence="1" type="ORF">DSAG12_01894</name>
</gene>
<proteinExistence type="predicted"/>